<evidence type="ECO:0000256" key="3">
    <source>
        <dbReference type="ARBA" id="ARBA00021717"/>
    </source>
</evidence>
<feature type="transmembrane region" description="Helical" evidence="10">
    <location>
        <begin position="9"/>
        <end position="30"/>
    </location>
</feature>
<dbReference type="GO" id="GO:0044780">
    <property type="term" value="P:bacterial-type flagellum assembly"/>
    <property type="evidence" value="ECO:0007669"/>
    <property type="project" value="UniProtKB-UniRule"/>
</dbReference>
<proteinExistence type="inferred from homology"/>
<evidence type="ECO:0000256" key="8">
    <source>
        <dbReference type="ARBA" id="ARBA00023143"/>
    </source>
</evidence>
<dbReference type="InterPro" id="IPR002010">
    <property type="entry name" value="T3SS_IM_R"/>
</dbReference>
<dbReference type="STRING" id="28234.SAMN04488588_0719"/>
<feature type="transmembrane region" description="Helical" evidence="10">
    <location>
        <begin position="175"/>
        <end position="197"/>
    </location>
</feature>
<dbReference type="OrthoDB" id="9807748at2"/>
<keyword evidence="11" id="KW-0282">Flagellum</keyword>
<dbReference type="Proteomes" id="UP000199322">
    <property type="component" value="Unassembled WGS sequence"/>
</dbReference>
<evidence type="ECO:0000256" key="1">
    <source>
        <dbReference type="ARBA" id="ARBA00002578"/>
    </source>
</evidence>
<evidence type="ECO:0000313" key="14">
    <source>
        <dbReference type="Proteomes" id="UP000297288"/>
    </source>
</evidence>
<reference evidence="12 14" key="2">
    <citation type="submission" date="2019-04" db="EMBL/GenBank/DDBJ databases">
        <title>Draft genome sequence data and analysis of a Fermenting Bacterium, Geotoga petraea strain HO-Geo1, isolated from heavy-oil petroleum reservoir in Russia.</title>
        <authorList>
            <person name="Grouzdev D.S."/>
            <person name="Semenova E.M."/>
            <person name="Sokolova D.S."/>
            <person name="Tourova T.P."/>
            <person name="Poltaraus A.B."/>
            <person name="Nazina T.N."/>
        </authorList>
    </citation>
    <scope>NUCLEOTIDE SEQUENCE [LARGE SCALE GENOMIC DNA]</scope>
    <source>
        <strain evidence="12 14">HO-Geo1</strain>
    </source>
</reference>
<evidence type="ECO:0000313" key="12">
    <source>
        <dbReference type="EMBL" id="TGG88404.1"/>
    </source>
</evidence>
<keyword evidence="7 10" id="KW-0472">Membrane</keyword>
<dbReference type="AlphaFoldDB" id="A0A1G6K2M2"/>
<keyword evidence="6 10" id="KW-1133">Transmembrane helix</keyword>
<comment type="similarity">
    <text evidence="2 10">Belongs to the FliR/MopE/SpaR family.</text>
</comment>
<evidence type="ECO:0000256" key="10">
    <source>
        <dbReference type="RuleBase" id="RU362071"/>
    </source>
</evidence>
<gene>
    <name evidence="12" type="primary">fliR</name>
    <name evidence="12" type="ORF">E4650_05005</name>
    <name evidence="11" type="ORF">SAMN04488588_0719</name>
</gene>
<evidence type="ECO:0000313" key="13">
    <source>
        <dbReference type="Proteomes" id="UP000199322"/>
    </source>
</evidence>
<evidence type="ECO:0000256" key="7">
    <source>
        <dbReference type="ARBA" id="ARBA00023136"/>
    </source>
</evidence>
<keyword evidence="13" id="KW-1185">Reference proteome</keyword>
<evidence type="ECO:0000256" key="2">
    <source>
        <dbReference type="ARBA" id="ARBA00009772"/>
    </source>
</evidence>
<dbReference type="PANTHER" id="PTHR30065:SF1">
    <property type="entry name" value="SURFACE PRESENTATION OF ANTIGENS PROTEIN SPAR"/>
    <property type="match status" value="1"/>
</dbReference>
<feature type="transmembrane region" description="Helical" evidence="10">
    <location>
        <begin position="67"/>
        <end position="92"/>
    </location>
</feature>
<evidence type="ECO:0000313" key="11">
    <source>
        <dbReference type="EMBL" id="SDC25279.1"/>
    </source>
</evidence>
<dbReference type="Pfam" id="PF01311">
    <property type="entry name" value="Bac_export_1"/>
    <property type="match status" value="1"/>
</dbReference>
<name>A0A1G6K2M2_9BACT</name>
<dbReference type="EMBL" id="FMYV01000002">
    <property type="protein sequence ID" value="SDC25279.1"/>
    <property type="molecule type" value="Genomic_DNA"/>
</dbReference>
<organism evidence="11 13">
    <name type="scientific">Geotoga petraea</name>
    <dbReference type="NCBI Taxonomy" id="28234"/>
    <lineage>
        <taxon>Bacteria</taxon>
        <taxon>Thermotogati</taxon>
        <taxon>Thermotogota</taxon>
        <taxon>Thermotogae</taxon>
        <taxon>Petrotogales</taxon>
        <taxon>Petrotogaceae</taxon>
        <taxon>Geotoga</taxon>
    </lineage>
</organism>
<feature type="transmembrane region" description="Helical" evidence="10">
    <location>
        <begin position="127"/>
        <end position="148"/>
    </location>
</feature>
<sequence length="256" mass="29104">MEILLDYKLWILFFIMARLVGVTLLIPYFSSTFVPNVVKVFIVVFLSYLILPTVNQVFPIDGNVLMIVYHILINFILGVTIGIMIQLVFYAIQFAGEFMGIQMGFALANVLDPNLNEQVSLISQLSFLFASVIFFLLKGHILMYELIISSFEKVPVLFNLDGGSYIIFAQKLGDILVIGLQFAMPITAFMIFIKVALGIISRLIPQMNVFMVGLPLNILVGFLIIMVVIVTWEEEISQIFLEMYYWVKKSMILLSQ</sequence>
<evidence type="ECO:0000256" key="4">
    <source>
        <dbReference type="ARBA" id="ARBA00022475"/>
    </source>
</evidence>
<reference evidence="11 13" key="1">
    <citation type="submission" date="2016-10" db="EMBL/GenBank/DDBJ databases">
        <authorList>
            <person name="de Groot N.N."/>
        </authorList>
    </citation>
    <scope>NUCLEOTIDE SEQUENCE [LARGE SCALE GENOMIC DNA]</scope>
    <source>
        <strain evidence="11 13">WG14</strain>
    </source>
</reference>
<dbReference type="RefSeq" id="WP_091402882.1">
    <property type="nucleotide sequence ID" value="NZ_FMYV01000002.1"/>
</dbReference>
<evidence type="ECO:0000256" key="9">
    <source>
        <dbReference type="NCBIfam" id="TIGR01400"/>
    </source>
</evidence>
<keyword evidence="5 10" id="KW-0812">Transmembrane</keyword>
<keyword evidence="8 10" id="KW-0975">Bacterial flagellum</keyword>
<protein>
    <recommendedName>
        <fullName evidence="3 9">Flagellar biosynthetic protein FliR</fullName>
    </recommendedName>
</protein>
<dbReference type="Proteomes" id="UP000297288">
    <property type="component" value="Unassembled WGS sequence"/>
</dbReference>
<keyword evidence="11" id="KW-0969">Cilium</keyword>
<feature type="transmembrane region" description="Helical" evidence="10">
    <location>
        <begin position="36"/>
        <end position="55"/>
    </location>
</feature>
<dbReference type="PRINTS" id="PR00953">
    <property type="entry name" value="TYPE3IMRPROT"/>
</dbReference>
<evidence type="ECO:0000256" key="6">
    <source>
        <dbReference type="ARBA" id="ARBA00022989"/>
    </source>
</evidence>
<accession>A0A1G6K2M2</accession>
<keyword evidence="11" id="KW-0966">Cell projection</keyword>
<dbReference type="InterPro" id="IPR006303">
    <property type="entry name" value="FliR"/>
</dbReference>
<feature type="transmembrane region" description="Helical" evidence="10">
    <location>
        <begin position="209"/>
        <end position="232"/>
    </location>
</feature>
<keyword evidence="4 10" id="KW-1003">Cell membrane</keyword>
<dbReference type="GO" id="GO:0009425">
    <property type="term" value="C:bacterial-type flagellum basal body"/>
    <property type="evidence" value="ECO:0007669"/>
    <property type="project" value="UniProtKB-SubCell"/>
</dbReference>
<dbReference type="NCBIfam" id="TIGR01400">
    <property type="entry name" value="fliR"/>
    <property type="match status" value="1"/>
</dbReference>
<comment type="subcellular location">
    <subcellularLocation>
        <location evidence="10">Cell membrane</location>
        <topology evidence="10">Multi-pass membrane protein</topology>
    </subcellularLocation>
    <subcellularLocation>
        <location evidence="10">Bacterial flagellum basal body</location>
    </subcellularLocation>
</comment>
<evidence type="ECO:0000256" key="5">
    <source>
        <dbReference type="ARBA" id="ARBA00022692"/>
    </source>
</evidence>
<comment type="function">
    <text evidence="1 10">Role in flagellar biosynthesis.</text>
</comment>
<dbReference type="PANTHER" id="PTHR30065">
    <property type="entry name" value="FLAGELLAR BIOSYNTHETIC PROTEIN FLIR"/>
    <property type="match status" value="1"/>
</dbReference>
<dbReference type="GO" id="GO:0005886">
    <property type="term" value="C:plasma membrane"/>
    <property type="evidence" value="ECO:0007669"/>
    <property type="project" value="UniProtKB-SubCell"/>
</dbReference>
<dbReference type="EMBL" id="SRME01000002">
    <property type="protein sequence ID" value="TGG88404.1"/>
    <property type="molecule type" value="Genomic_DNA"/>
</dbReference>
<dbReference type="GO" id="GO:0006605">
    <property type="term" value="P:protein targeting"/>
    <property type="evidence" value="ECO:0007669"/>
    <property type="project" value="UniProtKB-UniRule"/>
</dbReference>